<accession>A0A285NED3</accession>
<evidence type="ECO:0000256" key="4">
    <source>
        <dbReference type="ARBA" id="ARBA00022448"/>
    </source>
</evidence>
<dbReference type="InterPro" id="IPR004692">
    <property type="entry name" value="SecG"/>
</dbReference>
<keyword evidence="15" id="KW-1185">Reference proteome</keyword>
<dbReference type="GO" id="GO:0015450">
    <property type="term" value="F:protein-transporting ATPase activity"/>
    <property type="evidence" value="ECO:0007669"/>
    <property type="project" value="UniProtKB-UniRule"/>
</dbReference>
<evidence type="ECO:0000256" key="10">
    <source>
        <dbReference type="ARBA" id="ARBA00023136"/>
    </source>
</evidence>
<keyword evidence="10 12" id="KW-0472">Membrane</keyword>
<gene>
    <name evidence="14" type="ORF">SAMN06265368_1280</name>
</gene>
<dbReference type="Proteomes" id="UP000219439">
    <property type="component" value="Unassembled WGS sequence"/>
</dbReference>
<evidence type="ECO:0000256" key="6">
    <source>
        <dbReference type="ARBA" id="ARBA00022692"/>
    </source>
</evidence>
<evidence type="ECO:0000256" key="11">
    <source>
        <dbReference type="ARBA" id="ARBA00025182"/>
    </source>
</evidence>
<sequence length="152" mass="15516">MNDNAVAVLSENGSKLRFRYDRDVKSMESVIIVIHLLVVAALVVVVLLQRSEGGALGIGGGGGGGGGGFLTGRGAANLLTRTTAILAACFFATSLILTILARVSDKPSDVLDNVPAQTETQSGEGQPAAGGNGILDELQQRSQSGPQVPTSQ</sequence>
<comment type="subcellular location">
    <subcellularLocation>
        <location evidence="1 12">Cell membrane</location>
        <topology evidence="1 12">Multi-pass membrane protein</topology>
    </subcellularLocation>
</comment>
<evidence type="ECO:0000256" key="1">
    <source>
        <dbReference type="ARBA" id="ARBA00004651"/>
    </source>
</evidence>
<dbReference type="PRINTS" id="PR01651">
    <property type="entry name" value="SECGEXPORT"/>
</dbReference>
<feature type="compositionally biased region" description="Polar residues" evidence="13">
    <location>
        <begin position="140"/>
        <end position="152"/>
    </location>
</feature>
<keyword evidence="8 12" id="KW-1133">Transmembrane helix</keyword>
<keyword evidence="7 12" id="KW-0653">Protein transport</keyword>
<evidence type="ECO:0000256" key="2">
    <source>
        <dbReference type="ARBA" id="ARBA00008445"/>
    </source>
</evidence>
<evidence type="ECO:0000256" key="12">
    <source>
        <dbReference type="RuleBase" id="RU365087"/>
    </source>
</evidence>
<name>A0A285NED3_9HYPH</name>
<feature type="region of interest" description="Disordered" evidence="13">
    <location>
        <begin position="110"/>
        <end position="152"/>
    </location>
</feature>
<evidence type="ECO:0000256" key="9">
    <source>
        <dbReference type="ARBA" id="ARBA00023010"/>
    </source>
</evidence>
<dbReference type="PANTHER" id="PTHR34182:SF1">
    <property type="entry name" value="PROTEIN-EXPORT MEMBRANE PROTEIN SECG"/>
    <property type="match status" value="1"/>
</dbReference>
<keyword evidence="9 12" id="KW-0811">Translocation</keyword>
<feature type="compositionally biased region" description="Polar residues" evidence="13">
    <location>
        <begin position="115"/>
        <end position="124"/>
    </location>
</feature>
<dbReference type="GO" id="GO:0043952">
    <property type="term" value="P:protein transport by the Sec complex"/>
    <property type="evidence" value="ECO:0007669"/>
    <property type="project" value="TreeGrafter"/>
</dbReference>
<evidence type="ECO:0000313" key="14">
    <source>
        <dbReference type="EMBL" id="SNZ07809.1"/>
    </source>
</evidence>
<keyword evidence="4 12" id="KW-0813">Transport</keyword>
<comment type="similarity">
    <text evidence="2 12">Belongs to the SecG family.</text>
</comment>
<dbReference type="GO" id="GO:0009306">
    <property type="term" value="P:protein secretion"/>
    <property type="evidence" value="ECO:0007669"/>
    <property type="project" value="UniProtKB-UniRule"/>
</dbReference>
<keyword evidence="5 12" id="KW-1003">Cell membrane</keyword>
<feature type="transmembrane region" description="Helical" evidence="12">
    <location>
        <begin position="29"/>
        <end position="48"/>
    </location>
</feature>
<evidence type="ECO:0000256" key="3">
    <source>
        <dbReference type="ARBA" id="ARBA00017876"/>
    </source>
</evidence>
<evidence type="ECO:0000256" key="13">
    <source>
        <dbReference type="SAM" id="MobiDB-lite"/>
    </source>
</evidence>
<dbReference type="PANTHER" id="PTHR34182">
    <property type="entry name" value="PROTEIN-EXPORT MEMBRANE PROTEIN SECG"/>
    <property type="match status" value="1"/>
</dbReference>
<evidence type="ECO:0000256" key="7">
    <source>
        <dbReference type="ARBA" id="ARBA00022927"/>
    </source>
</evidence>
<proteinExistence type="inferred from homology"/>
<comment type="caution">
    <text evidence="12">Lacks conserved residue(s) required for the propagation of feature annotation.</text>
</comment>
<keyword evidence="6 12" id="KW-0812">Transmembrane</keyword>
<protein>
    <recommendedName>
        <fullName evidence="3 12">Protein-export membrane protein SecG</fullName>
    </recommendedName>
</protein>
<dbReference type="GO" id="GO:0065002">
    <property type="term" value="P:intracellular protein transmembrane transport"/>
    <property type="evidence" value="ECO:0007669"/>
    <property type="project" value="TreeGrafter"/>
</dbReference>
<dbReference type="EMBL" id="OBEL01000001">
    <property type="protein sequence ID" value="SNZ07809.1"/>
    <property type="molecule type" value="Genomic_DNA"/>
</dbReference>
<organism evidence="14 15">
    <name type="scientific">Cohaesibacter gelatinilyticus</name>
    <dbReference type="NCBI Taxonomy" id="372072"/>
    <lineage>
        <taxon>Bacteria</taxon>
        <taxon>Pseudomonadati</taxon>
        <taxon>Pseudomonadota</taxon>
        <taxon>Alphaproteobacteria</taxon>
        <taxon>Hyphomicrobiales</taxon>
        <taxon>Cohaesibacteraceae</taxon>
    </lineage>
</organism>
<comment type="function">
    <text evidence="11 12">Involved in protein export. Participates in an early event of protein translocation.</text>
</comment>
<evidence type="ECO:0000313" key="15">
    <source>
        <dbReference type="Proteomes" id="UP000219439"/>
    </source>
</evidence>
<dbReference type="AlphaFoldDB" id="A0A285NED3"/>
<feature type="transmembrane region" description="Helical" evidence="12">
    <location>
        <begin position="54"/>
        <end position="72"/>
    </location>
</feature>
<feature type="transmembrane region" description="Helical" evidence="12">
    <location>
        <begin position="84"/>
        <end position="103"/>
    </location>
</feature>
<dbReference type="GO" id="GO:0005886">
    <property type="term" value="C:plasma membrane"/>
    <property type="evidence" value="ECO:0007669"/>
    <property type="project" value="UniProtKB-SubCell"/>
</dbReference>
<evidence type="ECO:0000256" key="8">
    <source>
        <dbReference type="ARBA" id="ARBA00022989"/>
    </source>
</evidence>
<dbReference type="NCBIfam" id="TIGR00810">
    <property type="entry name" value="secG"/>
    <property type="match status" value="1"/>
</dbReference>
<reference evidence="14 15" key="1">
    <citation type="submission" date="2017-09" db="EMBL/GenBank/DDBJ databases">
        <authorList>
            <person name="Ehlers B."/>
            <person name="Leendertz F.H."/>
        </authorList>
    </citation>
    <scope>NUCLEOTIDE SEQUENCE [LARGE SCALE GENOMIC DNA]</scope>
    <source>
        <strain evidence="14 15">DSM 18289</strain>
    </source>
</reference>
<evidence type="ECO:0000256" key="5">
    <source>
        <dbReference type="ARBA" id="ARBA00022475"/>
    </source>
</evidence>
<dbReference type="Pfam" id="PF03840">
    <property type="entry name" value="SecG"/>
    <property type="match status" value="1"/>
</dbReference>